<keyword evidence="2" id="KW-1185">Reference proteome</keyword>
<dbReference type="Proteomes" id="UP001235343">
    <property type="component" value="Unassembled WGS sequence"/>
</dbReference>
<evidence type="ECO:0000313" key="2">
    <source>
        <dbReference type="Proteomes" id="UP001235343"/>
    </source>
</evidence>
<sequence>MGLVNKVLTVGAASAAIYGIRKGMQNGTFQRLPETINNALDNPQIQQFMQPIQNMVNNQNQSGVEPTNAVQTIAEQEAKNNNAHFEQW</sequence>
<name>A0ABT7L1S1_9BACI</name>
<gene>
    <name evidence="1" type="ORF">QQS35_04855</name>
</gene>
<dbReference type="RefSeq" id="WP_285930744.1">
    <property type="nucleotide sequence ID" value="NZ_JASTZU010000018.1"/>
</dbReference>
<dbReference type="EMBL" id="JASTZU010000018">
    <property type="protein sequence ID" value="MDL4839786.1"/>
    <property type="molecule type" value="Genomic_DNA"/>
</dbReference>
<comment type="caution">
    <text evidence="1">The sequence shown here is derived from an EMBL/GenBank/DDBJ whole genome shotgun (WGS) entry which is preliminary data.</text>
</comment>
<accession>A0ABT7L1S1</accession>
<proteinExistence type="predicted"/>
<evidence type="ECO:0000313" key="1">
    <source>
        <dbReference type="EMBL" id="MDL4839786.1"/>
    </source>
</evidence>
<reference evidence="1 2" key="1">
    <citation type="submission" date="2023-06" db="EMBL/GenBank/DDBJ databases">
        <title>Aquibacillus rhizosphaerae LR5S19.</title>
        <authorList>
            <person name="Sun J.-Q."/>
        </authorList>
    </citation>
    <scope>NUCLEOTIDE SEQUENCE [LARGE SCALE GENOMIC DNA]</scope>
    <source>
        <strain evidence="1 2">LR5S19</strain>
    </source>
</reference>
<organism evidence="1 2">
    <name type="scientific">Aquibacillus rhizosphaerae</name>
    <dbReference type="NCBI Taxonomy" id="3051431"/>
    <lineage>
        <taxon>Bacteria</taxon>
        <taxon>Bacillati</taxon>
        <taxon>Bacillota</taxon>
        <taxon>Bacilli</taxon>
        <taxon>Bacillales</taxon>
        <taxon>Bacillaceae</taxon>
        <taxon>Aquibacillus</taxon>
    </lineage>
</organism>
<protein>
    <submittedName>
        <fullName evidence="1">Uncharacterized protein</fullName>
    </submittedName>
</protein>